<keyword evidence="3" id="KW-0276">Fatty acid metabolism</keyword>
<evidence type="ECO:0000256" key="2">
    <source>
        <dbReference type="ARBA" id="ARBA00022598"/>
    </source>
</evidence>
<comment type="caution">
    <text evidence="7">The sequence shown here is derived from an EMBL/GenBank/DDBJ whole genome shotgun (WGS) entry which is preliminary data.</text>
</comment>
<dbReference type="Pfam" id="PF13193">
    <property type="entry name" value="AMP-binding_C"/>
    <property type="match status" value="1"/>
</dbReference>
<sequence>MLATLTPLDWKRRAVKYYPEKVAVIDGDKKFTYKEFGERVDQLTIALHNAGIGNKDHVAVMLPNNHAMLECFYGIIPLGAVIVPLNYRLSTKDLTYILKHSDAKMLIVDAEFGKMLEDVQDELPIEKYIIVAVDGFESTINGEDYEAFIGNAAVDAKVPYVDLDENQMLSLNYTSGTTSSPKGVMQTHRTNYLNAANFLHHLEIKFDDVYLHTLPMFHTNGWGGVWAITAAGATHVCLRKVDPPLILDLFESHGITSLCGAPTVVNMLVNEPKAKQLELTQTIRMGTAGAPPAAALIAKAQSILGLNMMHVYGLTETSPFILYCEWKNEFNDLDSDQQASIKARQGIELAFNGETKVVNQEDGKEVAWNGKELGEIVTRGNVVMAGYYKDPEKTAEAIRDGWFYTGDLAVTHPDGFIEIQDRIKDMIISGGENISSTEIEGVLYKHPAIAEVAVIAVPDEKWGEVPKAIIVLHQGAQATEQEILDYTREHMSRFKVPKSVDFVESLPKTATGKLQKFQLREMYWGTRKKSKLTLKTV</sequence>
<evidence type="ECO:0000259" key="6">
    <source>
        <dbReference type="Pfam" id="PF13193"/>
    </source>
</evidence>
<feature type="non-terminal residue" evidence="7">
    <location>
        <position position="537"/>
    </location>
</feature>
<dbReference type="Gene3D" id="3.30.300.30">
    <property type="match status" value="1"/>
</dbReference>
<dbReference type="InterPro" id="IPR000873">
    <property type="entry name" value="AMP-dep_synth/lig_dom"/>
</dbReference>
<dbReference type="OrthoDB" id="9803968at2"/>
<organism evidence="7 8">
    <name type="scientific">Planococcus donghaensis MPA1U2</name>
    <dbReference type="NCBI Taxonomy" id="933115"/>
    <lineage>
        <taxon>Bacteria</taxon>
        <taxon>Bacillati</taxon>
        <taxon>Bacillota</taxon>
        <taxon>Bacilli</taxon>
        <taxon>Bacillales</taxon>
        <taxon>Caryophanaceae</taxon>
        <taxon>Planococcus</taxon>
    </lineage>
</organism>
<dbReference type="InterPro" id="IPR025110">
    <property type="entry name" value="AMP-bd_C"/>
</dbReference>
<dbReference type="PROSITE" id="PS00455">
    <property type="entry name" value="AMP_BINDING"/>
    <property type="match status" value="1"/>
</dbReference>
<evidence type="ECO:0000259" key="5">
    <source>
        <dbReference type="Pfam" id="PF00501"/>
    </source>
</evidence>
<dbReference type="PANTHER" id="PTHR43859:SF4">
    <property type="entry name" value="BUTANOATE--COA LIGASE AAE1-RELATED"/>
    <property type="match status" value="1"/>
</dbReference>
<evidence type="ECO:0000313" key="8">
    <source>
        <dbReference type="Proteomes" id="UP000003052"/>
    </source>
</evidence>
<name>E7RD58_9BACL</name>
<comment type="similarity">
    <text evidence="1">Belongs to the ATP-dependent AMP-binding enzyme family.</text>
</comment>
<feature type="domain" description="AMP-binding enzyme C-terminal" evidence="6">
    <location>
        <begin position="438"/>
        <end position="513"/>
    </location>
</feature>
<protein>
    <submittedName>
        <fullName evidence="7">AMP-binding enzyme</fullName>
    </submittedName>
</protein>
<accession>E7RD58</accession>
<dbReference type="NCBIfam" id="NF004837">
    <property type="entry name" value="PRK06187.1"/>
    <property type="match status" value="1"/>
</dbReference>
<keyword evidence="4" id="KW-0443">Lipid metabolism</keyword>
<dbReference type="FunFam" id="3.30.300.30:FF:000008">
    <property type="entry name" value="2,3-dihydroxybenzoate-AMP ligase"/>
    <property type="match status" value="1"/>
</dbReference>
<dbReference type="Pfam" id="PF00501">
    <property type="entry name" value="AMP-binding"/>
    <property type="match status" value="1"/>
</dbReference>
<dbReference type="RefSeq" id="WP_008428400.1">
    <property type="nucleotide sequence ID" value="NZ_AEPB01000007.1"/>
</dbReference>
<evidence type="ECO:0000256" key="1">
    <source>
        <dbReference type="ARBA" id="ARBA00006432"/>
    </source>
</evidence>
<evidence type="ECO:0000256" key="4">
    <source>
        <dbReference type="ARBA" id="ARBA00023098"/>
    </source>
</evidence>
<evidence type="ECO:0000313" key="7">
    <source>
        <dbReference type="EMBL" id="EGA91008.1"/>
    </source>
</evidence>
<dbReference type="AlphaFoldDB" id="E7RD58"/>
<dbReference type="InterPro" id="IPR045851">
    <property type="entry name" value="AMP-bd_C_sf"/>
</dbReference>
<proteinExistence type="inferred from homology"/>
<dbReference type="EMBL" id="AEPB01000007">
    <property type="protein sequence ID" value="EGA91008.1"/>
    <property type="molecule type" value="Genomic_DNA"/>
</dbReference>
<feature type="domain" description="AMP-dependent synthetase/ligase" evidence="5">
    <location>
        <begin position="13"/>
        <end position="388"/>
    </location>
</feature>
<dbReference type="GO" id="GO:0006631">
    <property type="term" value="P:fatty acid metabolic process"/>
    <property type="evidence" value="ECO:0007669"/>
    <property type="project" value="UniProtKB-KW"/>
</dbReference>
<dbReference type="InterPro" id="IPR042099">
    <property type="entry name" value="ANL_N_sf"/>
</dbReference>
<keyword evidence="2" id="KW-0436">Ligase</keyword>
<dbReference type="PANTHER" id="PTHR43859">
    <property type="entry name" value="ACYL-ACTIVATING ENZYME"/>
    <property type="match status" value="1"/>
</dbReference>
<dbReference type="Gene3D" id="3.40.50.12780">
    <property type="entry name" value="N-terminal domain of ligase-like"/>
    <property type="match status" value="1"/>
</dbReference>
<gene>
    <name evidence="7" type="ORF">GPDM_01930</name>
</gene>
<dbReference type="eggNOG" id="COG0318">
    <property type="taxonomic scope" value="Bacteria"/>
</dbReference>
<evidence type="ECO:0000256" key="3">
    <source>
        <dbReference type="ARBA" id="ARBA00022832"/>
    </source>
</evidence>
<reference evidence="7 8" key="1">
    <citation type="journal article" date="2011" name="J. Bacteriol.">
        <title>The Draft Genome of Planococcus donghaensis MPA1U2 Reveals Nonsporulation Pathways Controlled by a Conserved Spo0A Regulon.</title>
        <authorList>
            <person name="Pearson M.D."/>
            <person name="Noller H.F."/>
        </authorList>
    </citation>
    <scope>NUCLEOTIDE SEQUENCE [LARGE SCALE GENOMIC DNA]</scope>
    <source>
        <strain evidence="7 8">MPA1U2</strain>
    </source>
</reference>
<dbReference type="SUPFAM" id="SSF56801">
    <property type="entry name" value="Acetyl-CoA synthetase-like"/>
    <property type="match status" value="1"/>
</dbReference>
<dbReference type="InterPro" id="IPR020845">
    <property type="entry name" value="AMP-binding_CS"/>
</dbReference>
<dbReference type="Proteomes" id="UP000003052">
    <property type="component" value="Unassembled WGS sequence"/>
</dbReference>
<dbReference type="GO" id="GO:0016874">
    <property type="term" value="F:ligase activity"/>
    <property type="evidence" value="ECO:0007669"/>
    <property type="project" value="UniProtKB-KW"/>
</dbReference>